<evidence type="ECO:0000313" key="1">
    <source>
        <dbReference type="EMBL" id="KAF0772342.1"/>
    </source>
</evidence>
<feature type="non-terminal residue" evidence="1">
    <location>
        <position position="128"/>
    </location>
</feature>
<dbReference type="Proteomes" id="UP000478052">
    <property type="component" value="Unassembled WGS sequence"/>
</dbReference>
<reference evidence="1 2" key="1">
    <citation type="submission" date="2019-08" db="EMBL/GenBank/DDBJ databases">
        <title>Whole genome of Aphis craccivora.</title>
        <authorList>
            <person name="Voronova N.V."/>
            <person name="Shulinski R.S."/>
            <person name="Bandarenka Y.V."/>
            <person name="Zhorov D.G."/>
            <person name="Warner D."/>
        </authorList>
    </citation>
    <scope>NUCLEOTIDE SEQUENCE [LARGE SCALE GENOMIC DNA]</scope>
    <source>
        <strain evidence="1">180601</strain>
        <tissue evidence="1">Whole Body</tissue>
    </source>
</reference>
<accession>A0A6G0ZMG9</accession>
<gene>
    <name evidence="1" type="ORF">FWK35_00000504</name>
</gene>
<proteinExistence type="predicted"/>
<keyword evidence="2" id="KW-1185">Reference proteome</keyword>
<evidence type="ECO:0000313" key="2">
    <source>
        <dbReference type="Proteomes" id="UP000478052"/>
    </source>
</evidence>
<sequence>MIITSRNNATISNFEAGFRCKSEYPWCIIQVKSKHFLIKNKKKIKEKREFLHKTSFRPNRFFYMVVNQKIITRNDNDLSSNDFKYLRLKSSILLKIVPYEFSNCYETCQNHEHLKTTEILNSIKSVGY</sequence>
<protein>
    <submittedName>
        <fullName evidence="1">Uncharacterized protein</fullName>
    </submittedName>
</protein>
<name>A0A6G0ZMG9_APHCR</name>
<organism evidence="1 2">
    <name type="scientific">Aphis craccivora</name>
    <name type="common">Cowpea aphid</name>
    <dbReference type="NCBI Taxonomy" id="307492"/>
    <lineage>
        <taxon>Eukaryota</taxon>
        <taxon>Metazoa</taxon>
        <taxon>Ecdysozoa</taxon>
        <taxon>Arthropoda</taxon>
        <taxon>Hexapoda</taxon>
        <taxon>Insecta</taxon>
        <taxon>Pterygota</taxon>
        <taxon>Neoptera</taxon>
        <taxon>Paraneoptera</taxon>
        <taxon>Hemiptera</taxon>
        <taxon>Sternorrhyncha</taxon>
        <taxon>Aphidomorpha</taxon>
        <taxon>Aphidoidea</taxon>
        <taxon>Aphididae</taxon>
        <taxon>Aphidini</taxon>
        <taxon>Aphis</taxon>
        <taxon>Aphis</taxon>
    </lineage>
</organism>
<comment type="caution">
    <text evidence="1">The sequence shown here is derived from an EMBL/GenBank/DDBJ whole genome shotgun (WGS) entry which is preliminary data.</text>
</comment>
<dbReference type="EMBL" id="VUJU01000190">
    <property type="protein sequence ID" value="KAF0772342.1"/>
    <property type="molecule type" value="Genomic_DNA"/>
</dbReference>
<dbReference type="AlphaFoldDB" id="A0A6G0ZMG9"/>